<evidence type="ECO:0000259" key="7">
    <source>
        <dbReference type="Pfam" id="PF17917"/>
    </source>
</evidence>
<feature type="domain" description="Integrase zinc-binding" evidence="8">
    <location>
        <begin position="151"/>
        <end position="206"/>
    </location>
</feature>
<dbReference type="PANTHER" id="PTHR37984">
    <property type="entry name" value="PROTEIN CBG26694"/>
    <property type="match status" value="1"/>
</dbReference>
<evidence type="ECO:0000256" key="5">
    <source>
        <dbReference type="ARBA" id="ARBA00022801"/>
    </source>
</evidence>
<evidence type="ECO:0000256" key="6">
    <source>
        <dbReference type="ARBA" id="ARBA00022918"/>
    </source>
</evidence>
<accession>A0A392NBY5</accession>
<evidence type="ECO:0000259" key="8">
    <source>
        <dbReference type="Pfam" id="PF17921"/>
    </source>
</evidence>
<dbReference type="InterPro" id="IPR041588">
    <property type="entry name" value="Integrase_H2C2"/>
</dbReference>
<dbReference type="InterPro" id="IPR050951">
    <property type="entry name" value="Retrovirus_Pol_polyprotein"/>
</dbReference>
<dbReference type="AlphaFoldDB" id="A0A392NBY5"/>
<keyword evidence="1" id="KW-0808">Transferase</keyword>
<evidence type="ECO:0000313" key="10">
    <source>
        <dbReference type="Proteomes" id="UP000265520"/>
    </source>
</evidence>
<name>A0A392NBY5_9FABA</name>
<dbReference type="CDD" id="cd09274">
    <property type="entry name" value="RNase_HI_RT_Ty3"/>
    <property type="match status" value="1"/>
</dbReference>
<dbReference type="Pfam" id="PF17917">
    <property type="entry name" value="RT_RNaseH"/>
    <property type="match status" value="1"/>
</dbReference>
<keyword evidence="10" id="KW-1185">Reference proteome</keyword>
<dbReference type="SUPFAM" id="SSF56672">
    <property type="entry name" value="DNA/RNA polymerases"/>
    <property type="match status" value="1"/>
</dbReference>
<evidence type="ECO:0000256" key="2">
    <source>
        <dbReference type="ARBA" id="ARBA00022695"/>
    </source>
</evidence>
<dbReference type="InterPro" id="IPR041373">
    <property type="entry name" value="RT_RNaseH"/>
</dbReference>
<feature type="domain" description="Reverse transcriptase RNase H-like" evidence="7">
    <location>
        <begin position="5"/>
        <end position="60"/>
    </location>
</feature>
<protein>
    <submittedName>
        <fullName evidence="9">Retrotransposon protein</fullName>
    </submittedName>
</protein>
<dbReference type="Proteomes" id="UP000265520">
    <property type="component" value="Unassembled WGS sequence"/>
</dbReference>
<evidence type="ECO:0000313" key="9">
    <source>
        <dbReference type="EMBL" id="MCH97367.1"/>
    </source>
</evidence>
<evidence type="ECO:0000256" key="4">
    <source>
        <dbReference type="ARBA" id="ARBA00022759"/>
    </source>
</evidence>
<proteinExistence type="predicted"/>
<evidence type="ECO:0000256" key="1">
    <source>
        <dbReference type="ARBA" id="ARBA00022679"/>
    </source>
</evidence>
<keyword evidence="3" id="KW-0540">Nuclease</keyword>
<comment type="caution">
    <text evidence="9">The sequence shown here is derived from an EMBL/GenBank/DDBJ whole genome shotgun (WGS) entry which is preliminary data.</text>
</comment>
<keyword evidence="2" id="KW-0548">Nucleotidyltransferase</keyword>
<dbReference type="PANTHER" id="PTHR37984:SF5">
    <property type="entry name" value="PROTEIN NYNRIN-LIKE"/>
    <property type="match status" value="1"/>
</dbReference>
<dbReference type="GO" id="GO:0016787">
    <property type="term" value="F:hydrolase activity"/>
    <property type="evidence" value="ECO:0007669"/>
    <property type="project" value="UniProtKB-KW"/>
</dbReference>
<dbReference type="GO" id="GO:0004519">
    <property type="term" value="F:endonuclease activity"/>
    <property type="evidence" value="ECO:0007669"/>
    <property type="project" value="UniProtKB-KW"/>
</dbReference>
<keyword evidence="4" id="KW-0255">Endonuclease</keyword>
<reference evidence="9 10" key="1">
    <citation type="journal article" date="2018" name="Front. Plant Sci.">
        <title>Red Clover (Trifolium pratense) and Zigzag Clover (T. medium) - A Picture of Genomic Similarities and Differences.</title>
        <authorList>
            <person name="Dluhosova J."/>
            <person name="Istvanek J."/>
            <person name="Nedelnik J."/>
            <person name="Repkova J."/>
        </authorList>
    </citation>
    <scope>NUCLEOTIDE SEQUENCE [LARGE SCALE GENOMIC DNA]</scope>
    <source>
        <strain evidence="10">cv. 10/8</strain>
        <tissue evidence="9">Leaf</tissue>
    </source>
</reference>
<evidence type="ECO:0000256" key="3">
    <source>
        <dbReference type="ARBA" id="ARBA00022722"/>
    </source>
</evidence>
<dbReference type="EMBL" id="LXQA010034775">
    <property type="protein sequence ID" value="MCH97367.1"/>
    <property type="molecule type" value="Genomic_DNA"/>
</dbReference>
<dbReference type="Pfam" id="PF17921">
    <property type="entry name" value="Integrase_H2C2"/>
    <property type="match status" value="1"/>
</dbReference>
<dbReference type="GO" id="GO:0003964">
    <property type="term" value="F:RNA-directed DNA polymerase activity"/>
    <property type="evidence" value="ECO:0007669"/>
    <property type="project" value="UniProtKB-KW"/>
</dbReference>
<keyword evidence="6" id="KW-0695">RNA-directed DNA polymerase</keyword>
<feature type="non-terminal residue" evidence="9">
    <location>
        <position position="243"/>
    </location>
</feature>
<dbReference type="FunFam" id="1.10.340.70:FF:000001">
    <property type="entry name" value="Retrovirus-related Pol polyprotein from transposon gypsy-like Protein"/>
    <property type="match status" value="1"/>
</dbReference>
<dbReference type="InterPro" id="IPR043502">
    <property type="entry name" value="DNA/RNA_pol_sf"/>
</dbReference>
<sequence>MARSSTYIRELHAITSAMKRWRQYLLGHFFIIQTDHKSLKELLTQVIQTPEQQYYLSKLLGFHYDIQYKSGATNVVADALSRPEVPVVPAFHHLSVPQFLFLDELKRELLAYLVYTTLVAKLNQNPISMPEFKLINGLLLRKGKIWIAPNSRCKQLLLQEFHDTPTGGHAGVTKTLKRLSANFYWDNMRPEVHAFIRHCSVCQQTKYIPQKLGGLLQPLPLPADVWEDVSMDFITGLPPSHGQ</sequence>
<keyword evidence="5" id="KW-0378">Hydrolase</keyword>
<organism evidence="9 10">
    <name type="scientific">Trifolium medium</name>
    <dbReference type="NCBI Taxonomy" id="97028"/>
    <lineage>
        <taxon>Eukaryota</taxon>
        <taxon>Viridiplantae</taxon>
        <taxon>Streptophyta</taxon>
        <taxon>Embryophyta</taxon>
        <taxon>Tracheophyta</taxon>
        <taxon>Spermatophyta</taxon>
        <taxon>Magnoliopsida</taxon>
        <taxon>eudicotyledons</taxon>
        <taxon>Gunneridae</taxon>
        <taxon>Pentapetalae</taxon>
        <taxon>rosids</taxon>
        <taxon>fabids</taxon>
        <taxon>Fabales</taxon>
        <taxon>Fabaceae</taxon>
        <taxon>Papilionoideae</taxon>
        <taxon>50 kb inversion clade</taxon>
        <taxon>NPAAA clade</taxon>
        <taxon>Hologalegina</taxon>
        <taxon>IRL clade</taxon>
        <taxon>Trifolieae</taxon>
        <taxon>Trifolium</taxon>
    </lineage>
</organism>
<dbReference type="Gene3D" id="1.10.340.70">
    <property type="match status" value="1"/>
</dbReference>